<protein>
    <submittedName>
        <fullName evidence="2">Uncharacterized protein</fullName>
    </submittedName>
</protein>
<dbReference type="AlphaFoldDB" id="A0A0C9WA12"/>
<reference evidence="2 3" key="1">
    <citation type="submission" date="2014-04" db="EMBL/GenBank/DDBJ databases">
        <title>Evolutionary Origins and Diversification of the Mycorrhizal Mutualists.</title>
        <authorList>
            <consortium name="DOE Joint Genome Institute"/>
            <consortium name="Mycorrhizal Genomics Consortium"/>
            <person name="Kohler A."/>
            <person name="Kuo A."/>
            <person name="Nagy L.G."/>
            <person name="Floudas D."/>
            <person name="Copeland A."/>
            <person name="Barry K.W."/>
            <person name="Cichocki N."/>
            <person name="Veneault-Fourrey C."/>
            <person name="LaButti K."/>
            <person name="Lindquist E.A."/>
            <person name="Lipzen A."/>
            <person name="Lundell T."/>
            <person name="Morin E."/>
            <person name="Murat C."/>
            <person name="Riley R."/>
            <person name="Ohm R."/>
            <person name="Sun H."/>
            <person name="Tunlid A."/>
            <person name="Henrissat B."/>
            <person name="Grigoriev I.V."/>
            <person name="Hibbett D.S."/>
            <person name="Martin F."/>
        </authorList>
    </citation>
    <scope>NUCLEOTIDE SEQUENCE [LARGE SCALE GENOMIC DNA]</scope>
    <source>
        <strain evidence="2 3">MD-312</strain>
    </source>
</reference>
<feature type="region of interest" description="Disordered" evidence="1">
    <location>
        <begin position="55"/>
        <end position="79"/>
    </location>
</feature>
<proteinExistence type="predicted"/>
<feature type="compositionally biased region" description="Polar residues" evidence="1">
    <location>
        <begin position="62"/>
        <end position="73"/>
    </location>
</feature>
<keyword evidence="3" id="KW-1185">Reference proteome</keyword>
<evidence type="ECO:0000313" key="2">
    <source>
        <dbReference type="EMBL" id="KIJ64673.1"/>
    </source>
</evidence>
<organism evidence="2 3">
    <name type="scientific">Hydnomerulius pinastri MD-312</name>
    <dbReference type="NCBI Taxonomy" id="994086"/>
    <lineage>
        <taxon>Eukaryota</taxon>
        <taxon>Fungi</taxon>
        <taxon>Dikarya</taxon>
        <taxon>Basidiomycota</taxon>
        <taxon>Agaricomycotina</taxon>
        <taxon>Agaricomycetes</taxon>
        <taxon>Agaricomycetidae</taxon>
        <taxon>Boletales</taxon>
        <taxon>Boletales incertae sedis</taxon>
        <taxon>Leucogyrophana</taxon>
    </lineage>
</organism>
<sequence>MRSSIFSHCLHHPHIPTTPAAATVTHALPFQIRFKIDVQGSSFLAVHAHSQLLPPQKKTRSRTSLPCSRQQPYILTALE</sequence>
<dbReference type="Proteomes" id="UP000053820">
    <property type="component" value="Unassembled WGS sequence"/>
</dbReference>
<evidence type="ECO:0000313" key="3">
    <source>
        <dbReference type="Proteomes" id="UP000053820"/>
    </source>
</evidence>
<evidence type="ECO:0000256" key="1">
    <source>
        <dbReference type="SAM" id="MobiDB-lite"/>
    </source>
</evidence>
<dbReference type="EMBL" id="KN839846">
    <property type="protein sequence ID" value="KIJ64673.1"/>
    <property type="molecule type" value="Genomic_DNA"/>
</dbReference>
<name>A0A0C9WA12_9AGAM</name>
<accession>A0A0C9WA12</accession>
<gene>
    <name evidence="2" type="ORF">HYDPIDRAFT_112087</name>
</gene>
<dbReference type="HOGENOM" id="CLU_2606334_0_0_1"/>